<dbReference type="RefSeq" id="WP_188672934.1">
    <property type="nucleotide sequence ID" value="NZ_BMKA01000002.1"/>
</dbReference>
<dbReference type="SUPFAM" id="SSF52833">
    <property type="entry name" value="Thioredoxin-like"/>
    <property type="match status" value="1"/>
</dbReference>
<dbReference type="Gene3D" id="1.20.1050.10">
    <property type="match status" value="1"/>
</dbReference>
<reference evidence="3" key="1">
    <citation type="journal article" date="2014" name="Int. J. Syst. Evol. Microbiol.">
        <title>Complete genome sequence of Corynebacterium casei LMG S-19264T (=DSM 44701T), isolated from a smear-ripened cheese.</title>
        <authorList>
            <consortium name="US DOE Joint Genome Institute (JGI-PGF)"/>
            <person name="Walter F."/>
            <person name="Albersmeier A."/>
            <person name="Kalinowski J."/>
            <person name="Ruckert C."/>
        </authorList>
    </citation>
    <scope>NUCLEOTIDE SEQUENCE</scope>
    <source>
        <strain evidence="3">CGMCC 1.15880</strain>
    </source>
</reference>
<dbReference type="GO" id="GO:0016034">
    <property type="term" value="F:maleylacetoacetate isomerase activity"/>
    <property type="evidence" value="ECO:0007669"/>
    <property type="project" value="TreeGrafter"/>
</dbReference>
<evidence type="ECO:0000256" key="1">
    <source>
        <dbReference type="SAM" id="MobiDB-lite"/>
    </source>
</evidence>
<dbReference type="GO" id="GO:0004364">
    <property type="term" value="F:glutathione transferase activity"/>
    <property type="evidence" value="ECO:0007669"/>
    <property type="project" value="TreeGrafter"/>
</dbReference>
<dbReference type="Gene3D" id="3.40.30.10">
    <property type="entry name" value="Glutaredoxin"/>
    <property type="match status" value="1"/>
</dbReference>
<dbReference type="GO" id="GO:0006749">
    <property type="term" value="P:glutathione metabolic process"/>
    <property type="evidence" value="ECO:0007669"/>
    <property type="project" value="TreeGrafter"/>
</dbReference>
<reference evidence="3" key="2">
    <citation type="submission" date="2020-09" db="EMBL/GenBank/DDBJ databases">
        <authorList>
            <person name="Sun Q."/>
            <person name="Zhou Y."/>
        </authorList>
    </citation>
    <scope>NUCLEOTIDE SEQUENCE</scope>
    <source>
        <strain evidence="3">CGMCC 1.15880</strain>
    </source>
</reference>
<dbReference type="InterPro" id="IPR036249">
    <property type="entry name" value="Thioredoxin-like_sf"/>
</dbReference>
<dbReference type="Pfam" id="PF13409">
    <property type="entry name" value="GST_N_2"/>
    <property type="match status" value="1"/>
</dbReference>
<dbReference type="CDD" id="cd03194">
    <property type="entry name" value="GST_C_3"/>
    <property type="match status" value="1"/>
</dbReference>
<dbReference type="SUPFAM" id="SSF47616">
    <property type="entry name" value="GST C-terminal domain-like"/>
    <property type="match status" value="1"/>
</dbReference>
<feature type="region of interest" description="Disordered" evidence="1">
    <location>
        <begin position="225"/>
        <end position="245"/>
    </location>
</feature>
<gene>
    <name evidence="3" type="ORF">GCM10011498_15310</name>
</gene>
<dbReference type="GO" id="GO:0006559">
    <property type="term" value="P:L-phenylalanine catabolic process"/>
    <property type="evidence" value="ECO:0007669"/>
    <property type="project" value="TreeGrafter"/>
</dbReference>
<evidence type="ECO:0000259" key="2">
    <source>
        <dbReference type="PROSITE" id="PS50404"/>
    </source>
</evidence>
<dbReference type="PANTHER" id="PTHR42673:SF4">
    <property type="entry name" value="MALEYLACETOACETATE ISOMERASE"/>
    <property type="match status" value="1"/>
</dbReference>
<organism evidence="3 4">
    <name type="scientific">Neptunicoccus cionae</name>
    <dbReference type="NCBI Taxonomy" id="2035344"/>
    <lineage>
        <taxon>Bacteria</taxon>
        <taxon>Pseudomonadati</taxon>
        <taxon>Pseudomonadota</taxon>
        <taxon>Alphaproteobacteria</taxon>
        <taxon>Rhodobacterales</taxon>
        <taxon>Paracoccaceae</taxon>
        <taxon>Neptunicoccus</taxon>
    </lineage>
</organism>
<dbReference type="PANTHER" id="PTHR42673">
    <property type="entry name" value="MALEYLACETOACETATE ISOMERASE"/>
    <property type="match status" value="1"/>
</dbReference>
<keyword evidence="4" id="KW-1185">Reference proteome</keyword>
<name>A0A916VP90_9RHOB</name>
<dbReference type="AlphaFoldDB" id="A0A916VP90"/>
<proteinExistence type="predicted"/>
<evidence type="ECO:0000313" key="4">
    <source>
        <dbReference type="Proteomes" id="UP000628017"/>
    </source>
</evidence>
<protein>
    <submittedName>
        <fullName evidence="3">Glutathione S-transferase</fullName>
    </submittedName>
</protein>
<dbReference type="InterPro" id="IPR004045">
    <property type="entry name" value="Glutathione_S-Trfase_N"/>
</dbReference>
<feature type="domain" description="GST N-terminal" evidence="2">
    <location>
        <begin position="1"/>
        <end position="83"/>
    </location>
</feature>
<dbReference type="EMBL" id="BMKA01000002">
    <property type="protein sequence ID" value="GGA15878.1"/>
    <property type="molecule type" value="Genomic_DNA"/>
</dbReference>
<sequence>MKYELAIADKTYSSWSLRGWLLFETFGIPVSCQSARMYQPEFHQMLEDFKPARLVPAMKFDDVVVYDTLAMAETLAEQNPEKKMWPVDPAARASARSVTAEMHASFTALRGACTMNLRRHYPDFSATEDVLTDVARMVELWEHCRENFGHSGPWLFGEYSIADVFFAPAASRFATYNLPRSDTANAYIAAHLGDPAFRRWRAMGIAQDYIQPGYDLDFPEGPWPGPAPLPARPVTSGPSENSNCPYSGKPVEDYLELDGRIFGFCNPFCRDKTAADPQAWDGFMKIYQK</sequence>
<feature type="compositionally biased region" description="Polar residues" evidence="1">
    <location>
        <begin position="236"/>
        <end position="245"/>
    </location>
</feature>
<dbReference type="InterPro" id="IPR036282">
    <property type="entry name" value="Glutathione-S-Trfase_C_sf"/>
</dbReference>
<dbReference type="Proteomes" id="UP000628017">
    <property type="component" value="Unassembled WGS sequence"/>
</dbReference>
<evidence type="ECO:0000313" key="3">
    <source>
        <dbReference type="EMBL" id="GGA15878.1"/>
    </source>
</evidence>
<accession>A0A916VP90</accession>
<dbReference type="PROSITE" id="PS50404">
    <property type="entry name" value="GST_NTER"/>
    <property type="match status" value="1"/>
</dbReference>
<comment type="caution">
    <text evidence="3">The sequence shown here is derived from an EMBL/GenBank/DDBJ whole genome shotgun (WGS) entry which is preliminary data.</text>
</comment>